<evidence type="ECO:0000313" key="3">
    <source>
        <dbReference type="Proteomes" id="UP001265746"/>
    </source>
</evidence>
<sequence>MPSVKNPNFKSKNRVRAHRSKARKQTLQAVATARLPDRVAKADTKRGARTGLLPTSGPNRPLSSKKARKLEKQMAHAIRRKREEEERQAEAEVKDAEEKSSKKQLKTERNAAMEALEKMDIS</sequence>
<feature type="compositionally biased region" description="Basic and acidic residues" evidence="1">
    <location>
        <begin position="81"/>
        <end position="122"/>
    </location>
</feature>
<keyword evidence="3" id="KW-1185">Reference proteome</keyword>
<feature type="compositionally biased region" description="Basic and acidic residues" evidence="1">
    <location>
        <begin position="35"/>
        <end position="46"/>
    </location>
</feature>
<evidence type="ECO:0000256" key="1">
    <source>
        <dbReference type="SAM" id="MobiDB-lite"/>
    </source>
</evidence>
<protein>
    <submittedName>
        <fullName evidence="2">Uncharacterized protein</fullName>
    </submittedName>
</protein>
<gene>
    <name evidence="2" type="ORF">N8I77_013617</name>
</gene>
<reference evidence="2" key="1">
    <citation type="submission" date="2023-06" db="EMBL/GenBank/DDBJ databases">
        <authorList>
            <person name="Noh H."/>
        </authorList>
    </citation>
    <scope>NUCLEOTIDE SEQUENCE</scope>
    <source>
        <strain evidence="2">DUCC20226</strain>
    </source>
</reference>
<feature type="compositionally biased region" description="Basic residues" evidence="1">
    <location>
        <begin position="11"/>
        <end position="24"/>
    </location>
</feature>
<feature type="region of interest" description="Disordered" evidence="1">
    <location>
        <begin position="1"/>
        <end position="122"/>
    </location>
</feature>
<dbReference type="EMBL" id="JAUJFL010000013">
    <property type="protein sequence ID" value="KAK2595824.1"/>
    <property type="molecule type" value="Genomic_DNA"/>
</dbReference>
<name>A0AAD9VYB2_PHOAM</name>
<accession>A0AAD9VYB2</accession>
<dbReference type="Proteomes" id="UP001265746">
    <property type="component" value="Unassembled WGS sequence"/>
</dbReference>
<organism evidence="2 3">
    <name type="scientific">Phomopsis amygdali</name>
    <name type="common">Fusicoccum amygdali</name>
    <dbReference type="NCBI Taxonomy" id="1214568"/>
    <lineage>
        <taxon>Eukaryota</taxon>
        <taxon>Fungi</taxon>
        <taxon>Dikarya</taxon>
        <taxon>Ascomycota</taxon>
        <taxon>Pezizomycotina</taxon>
        <taxon>Sordariomycetes</taxon>
        <taxon>Sordariomycetidae</taxon>
        <taxon>Diaporthales</taxon>
        <taxon>Diaporthaceae</taxon>
        <taxon>Diaporthe</taxon>
    </lineage>
</organism>
<evidence type="ECO:0000313" key="2">
    <source>
        <dbReference type="EMBL" id="KAK2595824.1"/>
    </source>
</evidence>
<feature type="compositionally biased region" description="Polar residues" evidence="1">
    <location>
        <begin position="1"/>
        <end position="10"/>
    </location>
</feature>
<proteinExistence type="predicted"/>
<dbReference type="AlphaFoldDB" id="A0AAD9VYB2"/>
<comment type="caution">
    <text evidence="2">The sequence shown here is derived from an EMBL/GenBank/DDBJ whole genome shotgun (WGS) entry which is preliminary data.</text>
</comment>